<accession>A0A318EAD9</accession>
<dbReference type="SUPFAM" id="SSF53807">
    <property type="entry name" value="Helical backbone' metal receptor"/>
    <property type="match status" value="1"/>
</dbReference>
<evidence type="ECO:0000313" key="4">
    <source>
        <dbReference type="Proteomes" id="UP000248330"/>
    </source>
</evidence>
<dbReference type="InterPro" id="IPR051030">
    <property type="entry name" value="Vitamin_B12-ABC_binding"/>
</dbReference>
<dbReference type="Pfam" id="PF01497">
    <property type="entry name" value="Peripla_BP_2"/>
    <property type="match status" value="1"/>
</dbReference>
<gene>
    <name evidence="3" type="ORF">C8D93_103111</name>
</gene>
<dbReference type="Proteomes" id="UP000248330">
    <property type="component" value="Unassembled WGS sequence"/>
</dbReference>
<organism evidence="3 4">
    <name type="scientific">Sinimarinibacterium flocculans</name>
    <dbReference type="NCBI Taxonomy" id="985250"/>
    <lineage>
        <taxon>Bacteria</taxon>
        <taxon>Pseudomonadati</taxon>
        <taxon>Pseudomonadota</taxon>
        <taxon>Gammaproteobacteria</taxon>
        <taxon>Nevskiales</taxon>
        <taxon>Nevskiaceae</taxon>
        <taxon>Sinimarinibacterium</taxon>
    </lineage>
</organism>
<dbReference type="EMBL" id="QICN01000003">
    <property type="protein sequence ID" value="PXV69537.1"/>
    <property type="molecule type" value="Genomic_DNA"/>
</dbReference>
<evidence type="ECO:0000313" key="3">
    <source>
        <dbReference type="EMBL" id="PXV69537.1"/>
    </source>
</evidence>
<evidence type="ECO:0000256" key="1">
    <source>
        <dbReference type="ARBA" id="ARBA00022729"/>
    </source>
</evidence>
<dbReference type="RefSeq" id="WP_245903844.1">
    <property type="nucleotide sequence ID" value="NZ_CAKZQT010000021.1"/>
</dbReference>
<sequence length="258" mass="27834">MSLRVVSHTCSNTEIVCALGCADLLVAVDSDSDFPPEVVGALPQLGRDLALDTEAVRALSPDLVLTSLTVPGHERVVDGLRDAGLRCLVIEPYSLHDVYRSIHDVAAALGVPARGAALVEGMEAAMPARPARPDAPRVLVEWWPKPVIGAARRSWVHDLIERAGARNALDAHNAPTATPPTPPAADAIVMSWCGVKVENYRADVVLRREGWQEVAAIREARVQAVSEAFLGRPGPRLVDGYRALRDLVERFHARTPAH</sequence>
<protein>
    <submittedName>
        <fullName evidence="3">Iron complex transport system substrate-binding protein</fullName>
    </submittedName>
</protein>
<keyword evidence="1" id="KW-0732">Signal</keyword>
<name>A0A318EAD9_9GAMM</name>
<dbReference type="Gene3D" id="3.40.50.1980">
    <property type="entry name" value="Nitrogenase molybdenum iron protein domain"/>
    <property type="match status" value="2"/>
</dbReference>
<dbReference type="NCBIfam" id="NF038402">
    <property type="entry name" value="TroA_like"/>
    <property type="match status" value="1"/>
</dbReference>
<comment type="caution">
    <text evidence="3">The sequence shown here is derived from an EMBL/GenBank/DDBJ whole genome shotgun (WGS) entry which is preliminary data.</text>
</comment>
<dbReference type="PROSITE" id="PS50983">
    <property type="entry name" value="FE_B12_PBP"/>
    <property type="match status" value="1"/>
</dbReference>
<reference evidence="3 4" key="1">
    <citation type="submission" date="2018-04" db="EMBL/GenBank/DDBJ databases">
        <title>Genomic Encyclopedia of Type Strains, Phase IV (KMG-IV): sequencing the most valuable type-strain genomes for metagenomic binning, comparative biology and taxonomic classification.</title>
        <authorList>
            <person name="Goeker M."/>
        </authorList>
    </citation>
    <scope>NUCLEOTIDE SEQUENCE [LARGE SCALE GENOMIC DNA]</scope>
    <source>
        <strain evidence="3 4">DSM 104150</strain>
    </source>
</reference>
<proteinExistence type="predicted"/>
<dbReference type="PANTHER" id="PTHR42860">
    <property type="entry name" value="VITAMIN B12-BINDING PROTEIN"/>
    <property type="match status" value="1"/>
</dbReference>
<dbReference type="InterPro" id="IPR002491">
    <property type="entry name" value="ABC_transptr_periplasmic_BD"/>
</dbReference>
<dbReference type="AlphaFoldDB" id="A0A318EAD9"/>
<keyword evidence="4" id="KW-1185">Reference proteome</keyword>
<dbReference type="PANTHER" id="PTHR42860:SF2">
    <property type="entry name" value="BLL4160 PROTEIN"/>
    <property type="match status" value="1"/>
</dbReference>
<evidence type="ECO:0000259" key="2">
    <source>
        <dbReference type="PROSITE" id="PS50983"/>
    </source>
</evidence>
<dbReference type="InterPro" id="IPR054828">
    <property type="entry name" value="Vit_B12_bind_prot"/>
</dbReference>
<feature type="domain" description="Fe/B12 periplasmic-binding" evidence="2">
    <location>
        <begin position="4"/>
        <end position="255"/>
    </location>
</feature>